<feature type="region of interest" description="Disordered" evidence="1">
    <location>
        <begin position="1"/>
        <end position="21"/>
    </location>
</feature>
<feature type="compositionally biased region" description="Polar residues" evidence="1">
    <location>
        <begin position="1"/>
        <end position="11"/>
    </location>
</feature>
<evidence type="ECO:0000313" key="2">
    <source>
        <dbReference type="EMBL" id="AIF77224.1"/>
    </source>
</evidence>
<name>A0A075M9F3_ECOLX</name>
<proteinExistence type="predicted"/>
<keyword evidence="2" id="KW-0614">Plasmid</keyword>
<geneLocation type="plasmid" evidence="2">
    <name>pH2332-166</name>
</geneLocation>
<evidence type="ECO:0008006" key="3">
    <source>
        <dbReference type="Google" id="ProtNLM"/>
    </source>
</evidence>
<sequence length="46" mass="4988">MFRQYFINQQGGTFGHPPRPTARAETATLTAESDQVLGVARLAANP</sequence>
<protein>
    <recommendedName>
        <fullName evidence="3">Transposase</fullName>
    </recommendedName>
</protein>
<evidence type="ECO:0000256" key="1">
    <source>
        <dbReference type="SAM" id="MobiDB-lite"/>
    </source>
</evidence>
<dbReference type="EMBL" id="KJ484626">
    <property type="protein sequence ID" value="AIF77224.1"/>
    <property type="molecule type" value="Genomic_DNA"/>
</dbReference>
<dbReference type="AlphaFoldDB" id="A0A075M9F3"/>
<organism evidence="2">
    <name type="scientific">Escherichia coli</name>
    <dbReference type="NCBI Taxonomy" id="562"/>
    <lineage>
        <taxon>Bacteria</taxon>
        <taxon>Pseudomonadati</taxon>
        <taxon>Pseudomonadota</taxon>
        <taxon>Gammaproteobacteria</taxon>
        <taxon>Enterobacterales</taxon>
        <taxon>Enterobacteriaceae</taxon>
        <taxon>Escherichia</taxon>
    </lineage>
</organism>
<reference evidence="2" key="1">
    <citation type="journal article" date="2014" name="J. Antimicrob. Chemother.">
        <title>Nucleotide sequences of 16 transmissible plasmids identified in nine multidrug-resistant Escherichia coli isolates expressing an ESBL phenotype isolated from food-producing animals and healthy humans.</title>
        <authorList>
            <person name="Wang J."/>
            <person name="Stephan R."/>
            <person name="Power K."/>
            <person name="Yan Q."/>
            <person name="Hachler H."/>
            <person name="Fanning S."/>
        </authorList>
    </citation>
    <scope>NUCLEOTIDE SEQUENCE</scope>
    <source>
        <strain evidence="2">Human-2332</strain>
        <plasmid evidence="2">pH2332-166</plasmid>
    </source>
</reference>
<accession>A0A075M9F3</accession>
<dbReference type="PATRIC" id="fig|562.7228.peg.4433"/>